<dbReference type="InterPro" id="IPR003646">
    <property type="entry name" value="SH3-like_bac-type"/>
</dbReference>
<dbReference type="STRING" id="311180.SAMN04488050_101784"/>
<keyword evidence="4" id="KW-1185">Reference proteome</keyword>
<dbReference type="InterPro" id="IPR009642">
    <property type="entry name" value="DUF1236"/>
</dbReference>
<protein>
    <submittedName>
        <fullName evidence="3">SH3 domain-containing protein</fullName>
    </submittedName>
</protein>
<evidence type="ECO:0000313" key="4">
    <source>
        <dbReference type="Proteomes" id="UP000199392"/>
    </source>
</evidence>
<proteinExistence type="predicted"/>
<feature type="signal peptide" evidence="1">
    <location>
        <begin position="1"/>
        <end position="23"/>
    </location>
</feature>
<dbReference type="Proteomes" id="UP000199392">
    <property type="component" value="Unassembled WGS sequence"/>
</dbReference>
<evidence type="ECO:0000256" key="1">
    <source>
        <dbReference type="SAM" id="SignalP"/>
    </source>
</evidence>
<evidence type="ECO:0000259" key="2">
    <source>
        <dbReference type="Pfam" id="PF08239"/>
    </source>
</evidence>
<dbReference type="Pfam" id="PF06823">
    <property type="entry name" value="DUF1236"/>
    <property type="match status" value="1"/>
</dbReference>
<keyword evidence="1" id="KW-0732">Signal</keyword>
<feature type="domain" description="SH3b" evidence="2">
    <location>
        <begin position="32"/>
        <end position="84"/>
    </location>
</feature>
<name>A0A1I6PVF6_9RHOB</name>
<sequence length="221" mass="22895">MNTKKTLLLSLPLVGLAAAPVAAAMSASATTDLNLRSGPGPQYAIESVIPSTAEVDVEGCLADAEWCEVSYQGTSGWAYSAYLTTPIEEEPVVLYENRDRVEVKTVTYDDTSNAAAGAGVGGAWGAAVGSLIVGGPAAVAAGAVIGAVAGASSNVEEKSITYVESNPVEPVYLDGEVAVGAGIPQEITVYEVPESDYSYLNVNQQQVLIDPETRRIVKVVR</sequence>
<reference evidence="4" key="1">
    <citation type="submission" date="2016-10" db="EMBL/GenBank/DDBJ databases">
        <authorList>
            <person name="Varghese N."/>
            <person name="Submissions S."/>
        </authorList>
    </citation>
    <scope>NUCLEOTIDE SEQUENCE [LARGE SCALE GENOMIC DNA]</scope>
    <source>
        <strain evidence="4">DSM 26894</strain>
    </source>
</reference>
<feature type="chain" id="PRO_5011762795" evidence="1">
    <location>
        <begin position="24"/>
        <end position="221"/>
    </location>
</feature>
<dbReference type="EMBL" id="FOZW01000001">
    <property type="protein sequence ID" value="SFS44025.1"/>
    <property type="molecule type" value="Genomic_DNA"/>
</dbReference>
<dbReference type="Pfam" id="PF08239">
    <property type="entry name" value="SH3_3"/>
    <property type="match status" value="1"/>
</dbReference>
<organism evidence="3 4">
    <name type="scientific">Alloyangia pacifica</name>
    <dbReference type="NCBI Taxonomy" id="311180"/>
    <lineage>
        <taxon>Bacteria</taxon>
        <taxon>Pseudomonadati</taxon>
        <taxon>Pseudomonadota</taxon>
        <taxon>Alphaproteobacteria</taxon>
        <taxon>Rhodobacterales</taxon>
        <taxon>Roseobacteraceae</taxon>
        <taxon>Alloyangia</taxon>
    </lineage>
</organism>
<dbReference type="Gene3D" id="2.30.30.40">
    <property type="entry name" value="SH3 Domains"/>
    <property type="match status" value="1"/>
</dbReference>
<dbReference type="RefSeq" id="WP_092422425.1">
    <property type="nucleotide sequence ID" value="NZ_FNCL01000002.1"/>
</dbReference>
<dbReference type="OrthoDB" id="102964at2"/>
<evidence type="ECO:0000313" key="3">
    <source>
        <dbReference type="EMBL" id="SFS44025.1"/>
    </source>
</evidence>
<dbReference type="AlphaFoldDB" id="A0A1I6PVF6"/>
<accession>A0A1I6PVF6</accession>
<gene>
    <name evidence="3" type="ORF">SAMN04488050_101784</name>
</gene>